<evidence type="ECO:0000313" key="2">
    <source>
        <dbReference type="EMBL" id="ACS41306.1"/>
    </source>
</evidence>
<feature type="region of interest" description="Disordered" evidence="1">
    <location>
        <begin position="100"/>
        <end position="125"/>
    </location>
</feature>
<accession>C5AYZ4</accession>
<feature type="compositionally biased region" description="Polar residues" evidence="1">
    <location>
        <begin position="160"/>
        <end position="170"/>
    </location>
</feature>
<dbReference type="EMBL" id="CP001510">
    <property type="protein sequence ID" value="ACS41306.1"/>
    <property type="molecule type" value="Genomic_DNA"/>
</dbReference>
<protein>
    <submittedName>
        <fullName evidence="2">Uncharacterized protein</fullName>
    </submittedName>
</protein>
<dbReference type="HOGENOM" id="CLU_1265714_0_0_5"/>
<reference evidence="2 3" key="1">
    <citation type="journal article" date="2009" name="PLoS ONE">
        <title>Methylobacterium genome sequences: a reference blueprint to investigate microbial metabolism of C1 compounds from natural and industrial sources.</title>
        <authorList>
            <person name="Vuilleumier S."/>
            <person name="Chistoserdova L."/>
            <person name="Lee M.-C."/>
            <person name="Bringel F."/>
            <person name="Lajus A."/>
            <person name="Zhou Y."/>
            <person name="Gourion B."/>
            <person name="Barbe V."/>
            <person name="Chang J."/>
            <person name="Cruveiller S."/>
            <person name="Dossat C."/>
            <person name="Gillett W."/>
            <person name="Gruffaz C."/>
            <person name="Haugen E."/>
            <person name="Hourcade E."/>
            <person name="Levy R."/>
            <person name="Mangenot S."/>
            <person name="Muller E."/>
            <person name="Nadalig T."/>
            <person name="Pagni M."/>
            <person name="Penny C."/>
            <person name="Peyraud R."/>
            <person name="Robinson D.G."/>
            <person name="Roche D."/>
            <person name="Rouy Z."/>
            <person name="Saenampechek C."/>
            <person name="Salvignol G."/>
            <person name="Vallenet D."/>
            <person name="Wu Z."/>
            <person name="Marx C.J."/>
            <person name="Vorholt J.A."/>
            <person name="Olson M.V."/>
            <person name="Kaul R."/>
            <person name="Weissenbach J."/>
            <person name="Medigue C."/>
            <person name="Lidstrom M.E."/>
        </authorList>
    </citation>
    <scope>NUCLEOTIDE SEQUENCE [LARGE SCALE GENOMIC DNA]</scope>
    <source>
        <strain evidence="3">ATCC 14718 / DSM 1338 / JCM 2805 / NCIMB 9133 / AM1</strain>
    </source>
</reference>
<feature type="region of interest" description="Disordered" evidence="1">
    <location>
        <begin position="159"/>
        <end position="180"/>
    </location>
</feature>
<feature type="compositionally biased region" description="Basic and acidic residues" evidence="1">
    <location>
        <begin position="106"/>
        <end position="125"/>
    </location>
</feature>
<dbReference type="Proteomes" id="UP000009081">
    <property type="component" value="Chromosome"/>
</dbReference>
<gene>
    <name evidence="2" type="ordered locus">MexAM1_META1p3583</name>
</gene>
<sequence length="218" mass="24691">MRSDSELIGCRHGLRRPAEKTIEWPGRHGVIRGPGRLDICDFDDMLASRSVVAKRHAVSSPETEHRNPERACGRDFLFRADRAAWMRKTTRMDRRLIVKPIAHSTSDGHDPSQRRGSSESHRTVEFREKKVGIRIAALIRCKTKSDETIEVVGWKHNRRTFPNSAHSNTSQHDRSARPSRAEWLTAQPVRDLRVEKDEVLEIIPGAGRALSGQPGARA</sequence>
<dbReference type="KEGG" id="mea:Mex_1p3583"/>
<organism evidence="2 3">
    <name type="scientific">Methylorubrum extorquens (strain ATCC 14718 / DSM 1338 / JCM 2805 / NCIMB 9133 / AM1)</name>
    <name type="common">Methylobacterium extorquens</name>
    <dbReference type="NCBI Taxonomy" id="272630"/>
    <lineage>
        <taxon>Bacteria</taxon>
        <taxon>Pseudomonadati</taxon>
        <taxon>Pseudomonadota</taxon>
        <taxon>Alphaproteobacteria</taxon>
        <taxon>Hyphomicrobiales</taxon>
        <taxon>Methylobacteriaceae</taxon>
        <taxon>Methylorubrum</taxon>
    </lineage>
</organism>
<proteinExistence type="predicted"/>
<feature type="compositionally biased region" description="Basic and acidic residues" evidence="1">
    <location>
        <begin position="171"/>
        <end position="180"/>
    </location>
</feature>
<evidence type="ECO:0000313" key="3">
    <source>
        <dbReference type="Proteomes" id="UP000009081"/>
    </source>
</evidence>
<name>C5AYZ4_METEA</name>
<dbReference type="AlphaFoldDB" id="C5AYZ4"/>
<keyword evidence="3" id="KW-1185">Reference proteome</keyword>
<evidence type="ECO:0000256" key="1">
    <source>
        <dbReference type="SAM" id="MobiDB-lite"/>
    </source>
</evidence>